<dbReference type="Proteomes" id="UP000269883">
    <property type="component" value="Chromosome"/>
</dbReference>
<evidence type="ECO:0000259" key="5">
    <source>
        <dbReference type="PROSITE" id="PS50109"/>
    </source>
</evidence>
<dbReference type="AlphaFoldDB" id="A0A2Z6AXZ2"/>
<dbReference type="PROSITE" id="PS50110">
    <property type="entry name" value="RESPONSE_REGULATORY"/>
    <property type="match status" value="2"/>
</dbReference>
<evidence type="ECO:0000256" key="4">
    <source>
        <dbReference type="PROSITE-ProRule" id="PRU00169"/>
    </source>
</evidence>
<feature type="domain" description="Response regulatory" evidence="6">
    <location>
        <begin position="648"/>
        <end position="764"/>
    </location>
</feature>
<evidence type="ECO:0000256" key="3">
    <source>
        <dbReference type="ARBA" id="ARBA00022553"/>
    </source>
</evidence>
<dbReference type="Pfam" id="PF00072">
    <property type="entry name" value="Response_reg"/>
    <property type="match status" value="1"/>
</dbReference>
<evidence type="ECO:0000256" key="2">
    <source>
        <dbReference type="ARBA" id="ARBA00012438"/>
    </source>
</evidence>
<organism evidence="9 10">
    <name type="scientific">Desulfovibrio ferrophilus</name>
    <dbReference type="NCBI Taxonomy" id="241368"/>
    <lineage>
        <taxon>Bacteria</taxon>
        <taxon>Pseudomonadati</taxon>
        <taxon>Thermodesulfobacteriota</taxon>
        <taxon>Desulfovibrionia</taxon>
        <taxon>Desulfovibrionales</taxon>
        <taxon>Desulfovibrionaceae</taxon>
        <taxon>Desulfovibrio</taxon>
    </lineage>
</organism>
<dbReference type="PANTHER" id="PTHR43065">
    <property type="entry name" value="SENSOR HISTIDINE KINASE"/>
    <property type="match status" value="1"/>
</dbReference>
<dbReference type="KEGG" id="dfl:DFE_1406"/>
<sequence>MDARFSLLIATSSEDNAADLTQILGQAGLRPAYTVATTLDDFSRALADEPWDMVLCDEWLGELSWTEAMAMARAERQDVPFLLLTNEADPKAALAAMEAGADDVLIPGDWKTAGTMTRILRQAREHRTLSDRWNKLRSNERTYRGMIDNSVLGIFQCAPWGDLIAFNPSFARILGYESVEQLDQTLQGNRLLPHLDPQAMEALLFMVRSHDRVSDFETMITRPDGSRIWVSISARAIRGEENEISAIEGTFEDIQKRKTVESMIIRAKQEWEKTFDSVPDIILILDQNFRVRRMNMTLAQRLGVHPKDLVGKPCSELFPLQGEENDICDRVKVMSKSGSQAEEMQIPALGGWFLVTVSPFFVDGDTEQPAGSVVVAHDVSNRKDLEIKLRQSQKMEAIGTLAGGIAHDFNNILGVMMGYTEMSLEEAEDGAPAQRRLTEVLSAGRRARDLIHQILTFSRQEELDLQPLDLGSVVKEVVKLLRASLPSSIDIRLDLNDNTGTVRANLSQIHQVLMNLCTNAAHAMRDNGGTLTIKLSHVPAGSALPGQDGNISDAPHARLSVSDQGHGIAADIVDKIFDPFFTTKGPDEGTGMGLAMVHGIVTGHGGVVTVQSVLGEGTHFDILLPVVEDNDQSLLRVPHSVPQQHSGRALFVDDEAPLAAVGGEMLETMGFTVDVETDPKAAWKRFQSAPHDYDLIVTDQTMPGVTGAELAQQILNLRPDIAVIMCTGFSDEMSAERAKKMGLKGYLLKPVLKKDLAASVHEAMKTII</sequence>
<dbReference type="Gene3D" id="3.30.565.10">
    <property type="entry name" value="Histidine kinase-like ATPase, C-terminal domain"/>
    <property type="match status" value="1"/>
</dbReference>
<dbReference type="InterPro" id="IPR005467">
    <property type="entry name" value="His_kinase_dom"/>
</dbReference>
<dbReference type="InterPro" id="IPR036097">
    <property type="entry name" value="HisK_dim/P_sf"/>
</dbReference>
<reference evidence="9 10" key="1">
    <citation type="journal article" date="2018" name="Sci. Adv.">
        <title>Multi-heme cytochromes provide a pathway for survival in energy-limited environments.</title>
        <authorList>
            <person name="Deng X."/>
            <person name="Dohmae N."/>
            <person name="Nealson K.H."/>
            <person name="Hashimoto K."/>
            <person name="Okamoto A."/>
        </authorList>
    </citation>
    <scope>NUCLEOTIDE SEQUENCE [LARGE SCALE GENOMIC DNA]</scope>
    <source>
        <strain evidence="9 10">IS5</strain>
    </source>
</reference>
<name>A0A2Z6AXZ2_9BACT</name>
<dbReference type="CDD" id="cd00130">
    <property type="entry name" value="PAS"/>
    <property type="match status" value="2"/>
</dbReference>
<dbReference type="EC" id="2.7.13.3" evidence="2"/>
<dbReference type="SMART" id="SM00448">
    <property type="entry name" value="REC"/>
    <property type="match status" value="1"/>
</dbReference>
<keyword evidence="10" id="KW-1185">Reference proteome</keyword>
<dbReference type="InterPro" id="IPR001610">
    <property type="entry name" value="PAC"/>
</dbReference>
<feature type="modified residue" description="4-aspartylphosphate" evidence="4">
    <location>
        <position position="699"/>
    </location>
</feature>
<dbReference type="Gene3D" id="1.10.287.130">
    <property type="match status" value="1"/>
</dbReference>
<dbReference type="InterPro" id="IPR013656">
    <property type="entry name" value="PAS_4"/>
</dbReference>
<accession>A0A2Z6AXZ2</accession>
<dbReference type="SMART" id="SM00387">
    <property type="entry name" value="HATPase_c"/>
    <property type="match status" value="1"/>
</dbReference>
<dbReference type="InterPro" id="IPR003594">
    <property type="entry name" value="HATPase_dom"/>
</dbReference>
<feature type="domain" description="PAS" evidence="7">
    <location>
        <begin position="139"/>
        <end position="203"/>
    </location>
</feature>
<dbReference type="Pfam" id="PF00512">
    <property type="entry name" value="HisKA"/>
    <property type="match status" value="1"/>
</dbReference>
<proteinExistence type="predicted"/>
<dbReference type="SUPFAM" id="SSF55874">
    <property type="entry name" value="ATPase domain of HSP90 chaperone/DNA topoisomerase II/histidine kinase"/>
    <property type="match status" value="1"/>
</dbReference>
<feature type="modified residue" description="4-aspartylphosphate" evidence="4">
    <location>
        <position position="57"/>
    </location>
</feature>
<protein>
    <recommendedName>
        <fullName evidence="2">histidine kinase</fullName>
        <ecNumber evidence="2">2.7.13.3</ecNumber>
    </recommendedName>
</protein>
<dbReference type="CDD" id="cd00156">
    <property type="entry name" value="REC"/>
    <property type="match status" value="1"/>
</dbReference>
<dbReference type="Pfam" id="PF08448">
    <property type="entry name" value="PAS_4"/>
    <property type="match status" value="1"/>
</dbReference>
<dbReference type="SUPFAM" id="SSF52172">
    <property type="entry name" value="CheY-like"/>
    <property type="match status" value="2"/>
</dbReference>
<feature type="domain" description="Response regulatory" evidence="6">
    <location>
        <begin position="6"/>
        <end position="122"/>
    </location>
</feature>
<comment type="catalytic activity">
    <reaction evidence="1">
        <text>ATP + protein L-histidine = ADP + protein N-phospho-L-histidine.</text>
        <dbReference type="EC" id="2.7.13.3"/>
    </reaction>
</comment>
<dbReference type="InterPro" id="IPR035965">
    <property type="entry name" value="PAS-like_dom_sf"/>
</dbReference>
<dbReference type="InterPro" id="IPR036890">
    <property type="entry name" value="HATPase_C_sf"/>
</dbReference>
<feature type="domain" description="PAC" evidence="8">
    <location>
        <begin position="214"/>
        <end position="266"/>
    </location>
</feature>
<evidence type="ECO:0000256" key="1">
    <source>
        <dbReference type="ARBA" id="ARBA00000085"/>
    </source>
</evidence>
<keyword evidence="3 4" id="KW-0597">Phosphoprotein</keyword>
<feature type="domain" description="Histidine kinase" evidence="5">
    <location>
        <begin position="404"/>
        <end position="628"/>
    </location>
</feature>
<dbReference type="SMART" id="SM00086">
    <property type="entry name" value="PAC"/>
    <property type="match status" value="2"/>
</dbReference>
<dbReference type="Gene3D" id="3.30.450.20">
    <property type="entry name" value="PAS domain"/>
    <property type="match status" value="2"/>
</dbReference>
<evidence type="ECO:0000259" key="8">
    <source>
        <dbReference type="PROSITE" id="PS50113"/>
    </source>
</evidence>
<dbReference type="PROSITE" id="PS50109">
    <property type="entry name" value="HIS_KIN"/>
    <property type="match status" value="1"/>
</dbReference>
<dbReference type="InterPro" id="IPR000700">
    <property type="entry name" value="PAS-assoc_C"/>
</dbReference>
<dbReference type="RefSeq" id="WP_172961663.1">
    <property type="nucleotide sequence ID" value="NZ_AP017378.1"/>
</dbReference>
<dbReference type="Gene3D" id="3.40.50.2300">
    <property type="match status" value="2"/>
</dbReference>
<dbReference type="PROSITE" id="PS50113">
    <property type="entry name" value="PAC"/>
    <property type="match status" value="1"/>
</dbReference>
<dbReference type="InterPro" id="IPR011006">
    <property type="entry name" value="CheY-like_superfamily"/>
</dbReference>
<dbReference type="InterPro" id="IPR000014">
    <property type="entry name" value="PAS"/>
</dbReference>
<feature type="domain" description="PAS" evidence="7">
    <location>
        <begin position="267"/>
        <end position="312"/>
    </location>
</feature>
<dbReference type="SMART" id="SM00388">
    <property type="entry name" value="HisKA"/>
    <property type="match status" value="1"/>
</dbReference>
<dbReference type="GO" id="GO:0000155">
    <property type="term" value="F:phosphorelay sensor kinase activity"/>
    <property type="evidence" value="ECO:0007669"/>
    <property type="project" value="InterPro"/>
</dbReference>
<dbReference type="InterPro" id="IPR003661">
    <property type="entry name" value="HisK_dim/P_dom"/>
</dbReference>
<dbReference type="Pfam" id="PF02518">
    <property type="entry name" value="HATPase_c"/>
    <property type="match status" value="1"/>
</dbReference>
<dbReference type="Pfam" id="PF13426">
    <property type="entry name" value="PAS_9"/>
    <property type="match status" value="1"/>
</dbReference>
<evidence type="ECO:0000259" key="6">
    <source>
        <dbReference type="PROSITE" id="PS50110"/>
    </source>
</evidence>
<evidence type="ECO:0000313" key="10">
    <source>
        <dbReference type="Proteomes" id="UP000269883"/>
    </source>
</evidence>
<dbReference type="PANTHER" id="PTHR43065:SF42">
    <property type="entry name" value="TWO-COMPONENT SENSOR PPRA"/>
    <property type="match status" value="1"/>
</dbReference>
<dbReference type="SUPFAM" id="SSF47384">
    <property type="entry name" value="Homodimeric domain of signal transducing histidine kinase"/>
    <property type="match status" value="1"/>
</dbReference>
<dbReference type="PROSITE" id="PS50112">
    <property type="entry name" value="PAS"/>
    <property type="match status" value="2"/>
</dbReference>
<evidence type="ECO:0000313" key="9">
    <source>
        <dbReference type="EMBL" id="BBD08132.1"/>
    </source>
</evidence>
<dbReference type="PRINTS" id="PR00344">
    <property type="entry name" value="BCTRLSENSOR"/>
</dbReference>
<dbReference type="SUPFAM" id="SSF55785">
    <property type="entry name" value="PYP-like sensor domain (PAS domain)"/>
    <property type="match status" value="2"/>
</dbReference>
<dbReference type="InterPro" id="IPR004358">
    <property type="entry name" value="Sig_transdc_His_kin-like_C"/>
</dbReference>
<dbReference type="SMART" id="SM00091">
    <property type="entry name" value="PAS"/>
    <property type="match status" value="2"/>
</dbReference>
<dbReference type="NCBIfam" id="TIGR00229">
    <property type="entry name" value="sensory_box"/>
    <property type="match status" value="2"/>
</dbReference>
<dbReference type="EMBL" id="AP017378">
    <property type="protein sequence ID" value="BBD08132.1"/>
    <property type="molecule type" value="Genomic_DNA"/>
</dbReference>
<dbReference type="InterPro" id="IPR001789">
    <property type="entry name" value="Sig_transdc_resp-reg_receiver"/>
</dbReference>
<dbReference type="CDD" id="cd00082">
    <property type="entry name" value="HisKA"/>
    <property type="match status" value="1"/>
</dbReference>
<gene>
    <name evidence="9" type="ORF">DFE_1406</name>
</gene>
<evidence type="ECO:0000259" key="7">
    <source>
        <dbReference type="PROSITE" id="PS50112"/>
    </source>
</evidence>